<dbReference type="InterPro" id="IPR017896">
    <property type="entry name" value="4Fe4S_Fe-S-bd"/>
</dbReference>
<organism evidence="10 11">
    <name type="scientific">Clostridium fessum</name>
    <dbReference type="NCBI Taxonomy" id="2126740"/>
    <lineage>
        <taxon>Bacteria</taxon>
        <taxon>Bacillati</taxon>
        <taxon>Bacillota</taxon>
        <taxon>Clostridia</taxon>
        <taxon>Eubacteriales</taxon>
        <taxon>Clostridiaceae</taxon>
        <taxon>Clostridium</taxon>
    </lineage>
</organism>
<evidence type="ECO:0000256" key="2">
    <source>
        <dbReference type="ARBA" id="ARBA00022485"/>
    </source>
</evidence>
<dbReference type="InterPro" id="IPR012839">
    <property type="entry name" value="Organic_radical_activase"/>
</dbReference>
<dbReference type="PIRSF" id="PIRSF000371">
    <property type="entry name" value="PFL_act_enz"/>
    <property type="match status" value="1"/>
</dbReference>
<feature type="domain" description="Radical SAM core" evidence="9">
    <location>
        <begin position="16"/>
        <end position="299"/>
    </location>
</feature>
<accession>A0A2T3FNQ0</accession>
<feature type="domain" description="4Fe-4S ferredoxin-type" evidence="8">
    <location>
        <begin position="47"/>
        <end position="76"/>
    </location>
</feature>
<name>A0A2T3FNQ0_9CLOT</name>
<dbReference type="InterPro" id="IPR017900">
    <property type="entry name" value="4Fe4S_Fe_S_CS"/>
</dbReference>
<dbReference type="RefSeq" id="WP_107001102.1">
    <property type="nucleotide sequence ID" value="NZ_JAQCTY010000001.1"/>
</dbReference>
<feature type="domain" description="4Fe-4S ferredoxin-type" evidence="8">
    <location>
        <begin position="78"/>
        <end position="107"/>
    </location>
</feature>
<dbReference type="PANTHER" id="PTHR30352:SF4">
    <property type="entry name" value="PYRUVATE FORMATE-LYASE 2-ACTIVATING ENZYME"/>
    <property type="match status" value="1"/>
</dbReference>
<keyword evidence="6" id="KW-0411">Iron-sulfur</keyword>
<evidence type="ECO:0000256" key="7">
    <source>
        <dbReference type="ARBA" id="ARBA00047365"/>
    </source>
</evidence>
<evidence type="ECO:0000256" key="1">
    <source>
        <dbReference type="ARBA" id="ARBA00001966"/>
    </source>
</evidence>
<dbReference type="SUPFAM" id="SSF54862">
    <property type="entry name" value="4Fe-4S ferredoxins"/>
    <property type="match status" value="1"/>
</dbReference>
<dbReference type="GO" id="GO:0016491">
    <property type="term" value="F:oxidoreductase activity"/>
    <property type="evidence" value="ECO:0007669"/>
    <property type="project" value="InterPro"/>
</dbReference>
<gene>
    <name evidence="10" type="ORF">C7U56_10040</name>
</gene>
<evidence type="ECO:0000256" key="3">
    <source>
        <dbReference type="ARBA" id="ARBA00022691"/>
    </source>
</evidence>
<dbReference type="Proteomes" id="UP000241048">
    <property type="component" value="Unassembled WGS sequence"/>
</dbReference>
<evidence type="ECO:0000313" key="11">
    <source>
        <dbReference type="Proteomes" id="UP000241048"/>
    </source>
</evidence>
<comment type="caution">
    <text evidence="10">The sequence shown here is derived from an EMBL/GenBank/DDBJ whole genome shotgun (WGS) entry which is preliminary data.</text>
</comment>
<evidence type="ECO:0000259" key="8">
    <source>
        <dbReference type="PROSITE" id="PS51379"/>
    </source>
</evidence>
<dbReference type="Pfam" id="PF04055">
    <property type="entry name" value="Radical_SAM"/>
    <property type="match status" value="1"/>
</dbReference>
<dbReference type="PANTHER" id="PTHR30352">
    <property type="entry name" value="PYRUVATE FORMATE-LYASE-ACTIVATING ENZYME"/>
    <property type="match status" value="1"/>
</dbReference>
<dbReference type="SFLD" id="SFLDS00029">
    <property type="entry name" value="Radical_SAM"/>
    <property type="match status" value="1"/>
</dbReference>
<protein>
    <submittedName>
        <fullName evidence="10">Glycyl-radical enzyme activating protein</fullName>
    </submittedName>
</protein>
<keyword evidence="3" id="KW-0949">S-adenosyl-L-methionine</keyword>
<sequence>MELKANILRIERLSLSDGKGMRTVVFFKGCPLRCAWCSTPESQSGQREVYYMKERCTGCGACIQVCPEQALRRSEKTGEIVRDYSRCKQCFQCVDACNYRAQQIYGKEMTVKEVMREIQKDEMFFFYSGGGVTLSGGDLFCQTDFAEALLEACDDACINAAAELDMFTSFENVKRIVPHLQMFYVDVKTMDPEKHKKWTGQDNACILENIRKSDAICAPHSIHVRVPLVEGVNDDVENIRKTAQLCQELKNCQELEFLPYHRLGLHAYRQLGRKYQLEEHTSMSRWDVYQKMEFLCETDWTFDIAISGLEVYKAGIGKTGVTEEVLKA</sequence>
<dbReference type="PROSITE" id="PS51918">
    <property type="entry name" value="RADICAL_SAM"/>
    <property type="match status" value="1"/>
</dbReference>
<dbReference type="EMBL" id="PYLO01000003">
    <property type="protein sequence ID" value="PST36889.1"/>
    <property type="molecule type" value="Genomic_DNA"/>
</dbReference>
<dbReference type="InterPro" id="IPR007197">
    <property type="entry name" value="rSAM"/>
</dbReference>
<proteinExistence type="predicted"/>
<dbReference type="Gene3D" id="3.20.20.70">
    <property type="entry name" value="Aldolase class I"/>
    <property type="match status" value="1"/>
</dbReference>
<reference evidence="10 11" key="1">
    <citation type="submission" date="2018-03" db="EMBL/GenBank/DDBJ databases">
        <title>Lachnoclostridium SNUG30386 gen.nov., sp.nov., isolated from human faeces.</title>
        <authorList>
            <person name="Seo B."/>
            <person name="Jeon K."/>
            <person name="Ko G."/>
        </authorList>
    </citation>
    <scope>NUCLEOTIDE SEQUENCE [LARGE SCALE GENOMIC DNA]</scope>
    <source>
        <strain evidence="10 11">SNUG30386</strain>
    </source>
</reference>
<dbReference type="GO" id="GO:0046872">
    <property type="term" value="F:metal ion binding"/>
    <property type="evidence" value="ECO:0007669"/>
    <property type="project" value="UniProtKB-KW"/>
</dbReference>
<keyword evidence="11" id="KW-1185">Reference proteome</keyword>
<dbReference type="SFLD" id="SFLDG01066">
    <property type="entry name" value="organic_radical-activating_enz"/>
    <property type="match status" value="1"/>
</dbReference>
<evidence type="ECO:0000256" key="5">
    <source>
        <dbReference type="ARBA" id="ARBA00023004"/>
    </source>
</evidence>
<comment type="cofactor">
    <cofactor evidence="1">
        <name>[4Fe-4S] cluster</name>
        <dbReference type="ChEBI" id="CHEBI:49883"/>
    </cofactor>
</comment>
<keyword evidence="5" id="KW-0408">Iron</keyword>
<dbReference type="InterPro" id="IPR013785">
    <property type="entry name" value="Aldolase_TIM"/>
</dbReference>
<dbReference type="PROSITE" id="PS00198">
    <property type="entry name" value="4FE4S_FER_1"/>
    <property type="match status" value="1"/>
</dbReference>
<dbReference type="AlphaFoldDB" id="A0A2T3FNQ0"/>
<dbReference type="InterPro" id="IPR034457">
    <property type="entry name" value="Organic_radical-activating"/>
</dbReference>
<evidence type="ECO:0000313" key="10">
    <source>
        <dbReference type="EMBL" id="PST36889.1"/>
    </source>
</evidence>
<keyword evidence="2" id="KW-0004">4Fe-4S</keyword>
<dbReference type="InterPro" id="IPR058240">
    <property type="entry name" value="rSAM_sf"/>
</dbReference>
<dbReference type="InterPro" id="IPR040074">
    <property type="entry name" value="BssD/PflA/YjjW"/>
</dbReference>
<dbReference type="PROSITE" id="PS51379">
    <property type="entry name" value="4FE4S_FER_2"/>
    <property type="match status" value="2"/>
</dbReference>
<comment type="catalytic activity">
    <reaction evidence="7">
        <text>glycyl-[protein] + reduced [flavodoxin] + S-adenosyl-L-methionine = glycin-2-yl radical-[protein] + semiquinone [flavodoxin] + 5'-deoxyadenosine + L-methionine + H(+)</text>
        <dbReference type="Rhea" id="RHEA:61976"/>
        <dbReference type="Rhea" id="RHEA-COMP:10622"/>
        <dbReference type="Rhea" id="RHEA-COMP:14480"/>
        <dbReference type="Rhea" id="RHEA-COMP:15993"/>
        <dbReference type="Rhea" id="RHEA-COMP:15994"/>
        <dbReference type="ChEBI" id="CHEBI:15378"/>
        <dbReference type="ChEBI" id="CHEBI:17319"/>
        <dbReference type="ChEBI" id="CHEBI:29947"/>
        <dbReference type="ChEBI" id="CHEBI:32722"/>
        <dbReference type="ChEBI" id="CHEBI:57618"/>
        <dbReference type="ChEBI" id="CHEBI:57844"/>
        <dbReference type="ChEBI" id="CHEBI:59789"/>
        <dbReference type="ChEBI" id="CHEBI:140311"/>
    </reaction>
</comment>
<evidence type="ECO:0000256" key="6">
    <source>
        <dbReference type="ARBA" id="ARBA00023014"/>
    </source>
</evidence>
<evidence type="ECO:0000256" key="4">
    <source>
        <dbReference type="ARBA" id="ARBA00022723"/>
    </source>
</evidence>
<evidence type="ECO:0000259" key="9">
    <source>
        <dbReference type="PROSITE" id="PS51918"/>
    </source>
</evidence>
<dbReference type="NCBIfam" id="TIGR02494">
    <property type="entry name" value="PFLE_PFLC"/>
    <property type="match status" value="1"/>
</dbReference>
<dbReference type="Gene3D" id="3.30.70.20">
    <property type="match status" value="1"/>
</dbReference>
<dbReference type="SUPFAM" id="SSF102114">
    <property type="entry name" value="Radical SAM enzymes"/>
    <property type="match status" value="1"/>
</dbReference>
<dbReference type="Pfam" id="PF00037">
    <property type="entry name" value="Fer4"/>
    <property type="match status" value="1"/>
</dbReference>
<dbReference type="SFLD" id="SFLDG01118">
    <property type="entry name" value="activating_enzymes__group_2"/>
    <property type="match status" value="1"/>
</dbReference>
<keyword evidence="4" id="KW-0479">Metal-binding</keyword>
<dbReference type="GO" id="GO:0051539">
    <property type="term" value="F:4 iron, 4 sulfur cluster binding"/>
    <property type="evidence" value="ECO:0007669"/>
    <property type="project" value="UniProtKB-KW"/>
</dbReference>